<gene>
    <name evidence="1" type="ORF">FZC79_15865</name>
</gene>
<accession>A0A5D4KAM0</accession>
<protein>
    <submittedName>
        <fullName evidence="1">Uncharacterized protein</fullName>
    </submittedName>
</protein>
<organism evidence="1 2">
    <name type="scientific">Rossellomorea vietnamensis</name>
    <dbReference type="NCBI Taxonomy" id="218284"/>
    <lineage>
        <taxon>Bacteria</taxon>
        <taxon>Bacillati</taxon>
        <taxon>Bacillota</taxon>
        <taxon>Bacilli</taxon>
        <taxon>Bacillales</taxon>
        <taxon>Bacillaceae</taxon>
        <taxon>Rossellomorea</taxon>
    </lineage>
</organism>
<proteinExistence type="predicted"/>
<dbReference type="EMBL" id="VTEH01000014">
    <property type="protein sequence ID" value="TYR73939.1"/>
    <property type="molecule type" value="Genomic_DNA"/>
</dbReference>
<reference evidence="1 2" key="1">
    <citation type="submission" date="2019-08" db="EMBL/GenBank/DDBJ databases">
        <title>Bacillus genomes from the desert of Cuatro Cienegas, Coahuila.</title>
        <authorList>
            <person name="Olmedo-Alvarez G."/>
        </authorList>
    </citation>
    <scope>NUCLEOTIDE SEQUENCE [LARGE SCALE GENOMIC DNA]</scope>
    <source>
        <strain evidence="1 2">CH40_1T</strain>
    </source>
</reference>
<comment type="caution">
    <text evidence="1">The sequence shown here is derived from an EMBL/GenBank/DDBJ whole genome shotgun (WGS) entry which is preliminary data.</text>
</comment>
<name>A0A5D4KAM0_9BACI</name>
<evidence type="ECO:0000313" key="1">
    <source>
        <dbReference type="EMBL" id="TYR73939.1"/>
    </source>
</evidence>
<dbReference type="Proteomes" id="UP000323317">
    <property type="component" value="Unassembled WGS sequence"/>
</dbReference>
<dbReference type="AlphaFoldDB" id="A0A5D4KAM0"/>
<evidence type="ECO:0000313" key="2">
    <source>
        <dbReference type="Proteomes" id="UP000323317"/>
    </source>
</evidence>
<sequence>MIGMGETYTDYVNRVAITIPEKYIDIKTGDSHTVSKIIQEQIEYHAHNHTLAHLVFSALDQYFKPNARNGTNAEILQELETIKTLLQQGYNPGTGTPIVPAKEQLTPKPLNMRDLNDILEAFGG</sequence>